<keyword evidence="4" id="KW-1185">Reference proteome</keyword>
<comment type="caution">
    <text evidence="3">The sequence shown here is derived from an EMBL/GenBank/DDBJ whole genome shotgun (WGS) entry which is preliminary data.</text>
</comment>
<dbReference type="PROSITE" id="PS51257">
    <property type="entry name" value="PROKAR_LIPOPROTEIN"/>
    <property type="match status" value="1"/>
</dbReference>
<dbReference type="RefSeq" id="WP_307495155.1">
    <property type="nucleotide sequence ID" value="NZ_JAUSTN010000005.1"/>
</dbReference>
<gene>
    <name evidence="3" type="ORF">J2S72_001162</name>
</gene>
<name>A0ABU0AV77_9FIRM</name>
<feature type="compositionally biased region" description="Polar residues" evidence="1">
    <location>
        <begin position="26"/>
        <end position="52"/>
    </location>
</feature>
<sequence length="142" mass="15744">MKKLSVLLLSLLLILSACGKGKENQNNKGSENNKTQVTNAENSKKTQTSSSEGGFENVNFDSNMTREECIEAANNVNAFLLEHDEDIVDPVSVKSWKINNDNGIITSESDIDGKVTKVVYENKDNKLDLISIYVGDKEIFKK</sequence>
<feature type="chain" id="PRO_5046391761" evidence="2">
    <location>
        <begin position="20"/>
        <end position="142"/>
    </location>
</feature>
<dbReference type="Proteomes" id="UP001236559">
    <property type="component" value="Unassembled WGS sequence"/>
</dbReference>
<accession>A0ABU0AV77</accession>
<evidence type="ECO:0000256" key="2">
    <source>
        <dbReference type="SAM" id="SignalP"/>
    </source>
</evidence>
<evidence type="ECO:0000313" key="4">
    <source>
        <dbReference type="Proteomes" id="UP001236559"/>
    </source>
</evidence>
<protein>
    <submittedName>
        <fullName evidence="3">Starvation-inducible outer membrane lipoprotein</fullName>
    </submittedName>
</protein>
<dbReference type="EMBL" id="JAUSTN010000005">
    <property type="protein sequence ID" value="MDQ0275138.1"/>
    <property type="molecule type" value="Genomic_DNA"/>
</dbReference>
<reference evidence="3 4" key="1">
    <citation type="submission" date="2023-07" db="EMBL/GenBank/DDBJ databases">
        <title>Genomic Encyclopedia of Type Strains, Phase IV (KMG-IV): sequencing the most valuable type-strain genomes for metagenomic binning, comparative biology and taxonomic classification.</title>
        <authorList>
            <person name="Goeker M."/>
        </authorList>
    </citation>
    <scope>NUCLEOTIDE SEQUENCE [LARGE SCALE GENOMIC DNA]</scope>
    <source>
        <strain evidence="3 4">DSM 22616</strain>
    </source>
</reference>
<keyword evidence="3" id="KW-0449">Lipoprotein</keyword>
<keyword evidence="2" id="KW-0732">Signal</keyword>
<evidence type="ECO:0000313" key="3">
    <source>
        <dbReference type="EMBL" id="MDQ0275138.1"/>
    </source>
</evidence>
<feature type="signal peptide" evidence="2">
    <location>
        <begin position="1"/>
        <end position="19"/>
    </location>
</feature>
<evidence type="ECO:0000256" key="1">
    <source>
        <dbReference type="SAM" id="MobiDB-lite"/>
    </source>
</evidence>
<feature type="region of interest" description="Disordered" evidence="1">
    <location>
        <begin position="22"/>
        <end position="59"/>
    </location>
</feature>
<proteinExistence type="predicted"/>
<organism evidence="3 4">
    <name type="scientific">Peptoniphilus koenoeneniae</name>
    <dbReference type="NCBI Taxonomy" id="507751"/>
    <lineage>
        <taxon>Bacteria</taxon>
        <taxon>Bacillati</taxon>
        <taxon>Bacillota</taxon>
        <taxon>Tissierellia</taxon>
        <taxon>Tissierellales</taxon>
        <taxon>Peptoniphilaceae</taxon>
        <taxon>Peptoniphilus</taxon>
    </lineage>
</organism>